<gene>
    <name evidence="1" type="primary">tcmP</name>
    <name evidence="1" type="ORF">ENS31_05420</name>
</gene>
<protein>
    <submittedName>
        <fullName evidence="1">Three-Cys-motif partner protein TcmP</fullName>
    </submittedName>
</protein>
<proteinExistence type="predicted"/>
<dbReference type="InterPro" id="IPR031009">
    <property type="entry name" value="Tcm_partner"/>
</dbReference>
<comment type="caution">
    <text evidence="1">The sequence shown here is derived from an EMBL/GenBank/DDBJ whole genome shotgun (WGS) entry which is preliminary data.</text>
</comment>
<accession>A0A7V2ZJ73</accession>
<name>A0A7V2ZJ73_9BACT</name>
<evidence type="ECO:0000313" key="1">
    <source>
        <dbReference type="EMBL" id="HFI90959.1"/>
    </source>
</evidence>
<organism evidence="1">
    <name type="scientific">Ignavibacterium album</name>
    <dbReference type="NCBI Taxonomy" id="591197"/>
    <lineage>
        <taxon>Bacteria</taxon>
        <taxon>Pseudomonadati</taxon>
        <taxon>Ignavibacteriota</taxon>
        <taxon>Ignavibacteria</taxon>
        <taxon>Ignavibacteriales</taxon>
        <taxon>Ignavibacteriaceae</taxon>
        <taxon>Ignavibacterium</taxon>
    </lineage>
</organism>
<reference evidence="1" key="1">
    <citation type="journal article" date="2020" name="mSystems">
        <title>Genome- and Community-Level Interaction Insights into Carbon Utilization and Element Cycling Functions of Hydrothermarchaeota in Hydrothermal Sediment.</title>
        <authorList>
            <person name="Zhou Z."/>
            <person name="Liu Y."/>
            <person name="Xu W."/>
            <person name="Pan J."/>
            <person name="Luo Z.H."/>
            <person name="Li M."/>
        </authorList>
    </citation>
    <scope>NUCLEOTIDE SEQUENCE [LARGE SCALE GENOMIC DNA]</scope>
    <source>
        <strain evidence="1">SpSt-479</strain>
    </source>
</reference>
<dbReference type="NCBIfam" id="TIGR04474">
    <property type="entry name" value="tcm_partner"/>
    <property type="match status" value="1"/>
</dbReference>
<sequence length="299" mass="34848">MNQVSEPRNIWGGNWTEEKLDTFEKYVNAYLTIMNAQKQKYNGWPTTIYFDGFAGSGKRTSSSDEEENNLFSDYLLKEELEVYKGSAERVLSLTQKFDYYFFVDSDKSSISSLEKIMKEKGIVNYNCYFVNDDVNNQLNKLSNFINDKKSALVLLDPFGMQIDWSSIEKLKGKRVDLWILIPSGVIINRFLDKKGKFLFKNKLESYFGLSQDEIKKKFYETEQIETLFGSVDITNKTNDSVNKIAELYIERLQSIWKFVSKKPLKLFNTKNVPIYHFVFASNNQTAHKIAKQIIEKKSI</sequence>
<dbReference type="AlphaFoldDB" id="A0A7V2ZJ73"/>
<dbReference type="EMBL" id="DSUJ01000008">
    <property type="protein sequence ID" value="HFI90959.1"/>
    <property type="molecule type" value="Genomic_DNA"/>
</dbReference>